<gene>
    <name evidence="3" type="primary">LOC113465746</name>
</gene>
<proteinExistence type="predicted"/>
<keyword evidence="2" id="KW-1185">Reference proteome</keyword>
<feature type="signal peptide" evidence="1">
    <location>
        <begin position="1"/>
        <end position="19"/>
    </location>
</feature>
<dbReference type="PaxDb" id="121845-A0A3Q0IJC3"/>
<dbReference type="AlphaFoldDB" id="A0A3Q0IJC3"/>
<evidence type="ECO:0000256" key="1">
    <source>
        <dbReference type="SAM" id="SignalP"/>
    </source>
</evidence>
<name>A0A3Q0IJC3_DIACI</name>
<evidence type="ECO:0000313" key="2">
    <source>
        <dbReference type="Proteomes" id="UP000079169"/>
    </source>
</evidence>
<dbReference type="KEGG" id="dci:113465746"/>
<organism evidence="2 3">
    <name type="scientific">Diaphorina citri</name>
    <name type="common">Asian citrus psyllid</name>
    <dbReference type="NCBI Taxonomy" id="121845"/>
    <lineage>
        <taxon>Eukaryota</taxon>
        <taxon>Metazoa</taxon>
        <taxon>Ecdysozoa</taxon>
        <taxon>Arthropoda</taxon>
        <taxon>Hexapoda</taxon>
        <taxon>Insecta</taxon>
        <taxon>Pterygota</taxon>
        <taxon>Neoptera</taxon>
        <taxon>Paraneoptera</taxon>
        <taxon>Hemiptera</taxon>
        <taxon>Sternorrhyncha</taxon>
        <taxon>Psylloidea</taxon>
        <taxon>Psyllidae</taxon>
        <taxon>Diaphorininae</taxon>
        <taxon>Diaphorina</taxon>
    </lineage>
</organism>
<reference evidence="3" key="1">
    <citation type="submission" date="2025-08" db="UniProtKB">
        <authorList>
            <consortium name="RefSeq"/>
        </authorList>
    </citation>
    <scope>IDENTIFICATION</scope>
</reference>
<keyword evidence="1" id="KW-0732">Signal</keyword>
<evidence type="ECO:0000313" key="3">
    <source>
        <dbReference type="RefSeq" id="XP_026676319.1"/>
    </source>
</evidence>
<dbReference type="Proteomes" id="UP000079169">
    <property type="component" value="Unplaced"/>
</dbReference>
<dbReference type="GeneID" id="113465746"/>
<protein>
    <submittedName>
        <fullName evidence="3">Uncharacterized protein LOC113465746</fullName>
    </submittedName>
</protein>
<feature type="chain" id="PRO_5018164377" evidence="1">
    <location>
        <begin position="20"/>
        <end position="141"/>
    </location>
</feature>
<dbReference type="RefSeq" id="XP_026676319.1">
    <property type="nucleotide sequence ID" value="XM_026820518.1"/>
</dbReference>
<sequence length="141" mass="16810">MIGRTLLVCSLMSVSFILSLDEHLYITQNPTKITFMEYTNEFNLDLLRNLTSNEIDRNYRNIVETIRRKGPEVLHQLNRSELLHLMFTTAKDEKPSDVWSRWNGICDWFLQEGGQHYFEWYVIGRMPQTTTRYPTKNNRGF</sequence>
<accession>A0A3Q0IJC3</accession>